<comment type="caution">
    <text evidence="2">The sequence shown here is derived from an EMBL/GenBank/DDBJ whole genome shotgun (WGS) entry which is preliminary data.</text>
</comment>
<sequence length="222" mass="24987">MTDVSRWVQENPLRYRFLQDFQKLGASVLYNAAVGIVLKRRRLVYAAGTVSDPALFSDTFAALVCEPSVRDALLVDGTFRECFNCYQAVYTNGPIPQERTDIQLRQLTLDDMPFVLQNYHHPGANPEHISARICEYMIGAFVDGNCAGFAGVHEEGAIGLLEVVPEYRRRGIAEALESQVINWCLQNDRLPYCHVLTDNTASLALQQKLGFTLDPKPLYWLS</sequence>
<name>A0A645DV38_9ZZZZ</name>
<gene>
    <name evidence="2" type="ORF">SDC9_140511</name>
</gene>
<dbReference type="Gene3D" id="3.40.630.30">
    <property type="match status" value="1"/>
</dbReference>
<dbReference type="GO" id="GO:0016747">
    <property type="term" value="F:acyltransferase activity, transferring groups other than amino-acyl groups"/>
    <property type="evidence" value="ECO:0007669"/>
    <property type="project" value="InterPro"/>
</dbReference>
<dbReference type="InterPro" id="IPR016181">
    <property type="entry name" value="Acyl_CoA_acyltransferase"/>
</dbReference>
<dbReference type="InterPro" id="IPR000182">
    <property type="entry name" value="GNAT_dom"/>
</dbReference>
<accession>A0A645DV38</accession>
<protein>
    <recommendedName>
        <fullName evidence="1">N-acetyltransferase domain-containing protein</fullName>
    </recommendedName>
</protein>
<dbReference type="AlphaFoldDB" id="A0A645DV38"/>
<reference evidence="2" key="1">
    <citation type="submission" date="2019-08" db="EMBL/GenBank/DDBJ databases">
        <authorList>
            <person name="Kucharzyk K."/>
            <person name="Murdoch R.W."/>
            <person name="Higgins S."/>
            <person name="Loffler F."/>
        </authorList>
    </citation>
    <scope>NUCLEOTIDE SEQUENCE</scope>
</reference>
<dbReference type="Pfam" id="PF00583">
    <property type="entry name" value="Acetyltransf_1"/>
    <property type="match status" value="1"/>
</dbReference>
<dbReference type="PROSITE" id="PS51186">
    <property type="entry name" value="GNAT"/>
    <property type="match status" value="1"/>
</dbReference>
<dbReference type="CDD" id="cd04301">
    <property type="entry name" value="NAT_SF"/>
    <property type="match status" value="1"/>
</dbReference>
<proteinExistence type="predicted"/>
<dbReference type="SUPFAM" id="SSF55729">
    <property type="entry name" value="Acyl-CoA N-acyltransferases (Nat)"/>
    <property type="match status" value="1"/>
</dbReference>
<organism evidence="2">
    <name type="scientific">bioreactor metagenome</name>
    <dbReference type="NCBI Taxonomy" id="1076179"/>
    <lineage>
        <taxon>unclassified sequences</taxon>
        <taxon>metagenomes</taxon>
        <taxon>ecological metagenomes</taxon>
    </lineage>
</organism>
<feature type="domain" description="N-acetyltransferase" evidence="1">
    <location>
        <begin position="102"/>
        <end position="222"/>
    </location>
</feature>
<evidence type="ECO:0000259" key="1">
    <source>
        <dbReference type="PROSITE" id="PS51186"/>
    </source>
</evidence>
<evidence type="ECO:0000313" key="2">
    <source>
        <dbReference type="EMBL" id="MPM93374.1"/>
    </source>
</evidence>
<dbReference type="EMBL" id="VSSQ01040185">
    <property type="protein sequence ID" value="MPM93374.1"/>
    <property type="molecule type" value="Genomic_DNA"/>
</dbReference>